<organism evidence="2 3">
    <name type="scientific">Catenaria anguillulae PL171</name>
    <dbReference type="NCBI Taxonomy" id="765915"/>
    <lineage>
        <taxon>Eukaryota</taxon>
        <taxon>Fungi</taxon>
        <taxon>Fungi incertae sedis</taxon>
        <taxon>Blastocladiomycota</taxon>
        <taxon>Blastocladiomycetes</taxon>
        <taxon>Blastocladiales</taxon>
        <taxon>Catenariaceae</taxon>
        <taxon>Catenaria</taxon>
    </lineage>
</organism>
<evidence type="ECO:0000313" key="2">
    <source>
        <dbReference type="EMBL" id="ORZ41008.1"/>
    </source>
</evidence>
<accession>A0A1Y2I2B8</accession>
<evidence type="ECO:0000313" key="3">
    <source>
        <dbReference type="Proteomes" id="UP000193411"/>
    </source>
</evidence>
<name>A0A1Y2I2B8_9FUNG</name>
<reference evidence="2 3" key="1">
    <citation type="submission" date="2016-07" db="EMBL/GenBank/DDBJ databases">
        <title>Pervasive Adenine N6-methylation of Active Genes in Fungi.</title>
        <authorList>
            <consortium name="DOE Joint Genome Institute"/>
            <person name="Mondo S.J."/>
            <person name="Dannebaum R.O."/>
            <person name="Kuo R.C."/>
            <person name="Labutti K."/>
            <person name="Haridas S."/>
            <person name="Kuo A."/>
            <person name="Salamov A."/>
            <person name="Ahrendt S.R."/>
            <person name="Lipzen A."/>
            <person name="Sullivan W."/>
            <person name="Andreopoulos W.B."/>
            <person name="Clum A."/>
            <person name="Lindquist E."/>
            <person name="Daum C."/>
            <person name="Ramamoorthy G.K."/>
            <person name="Gryganskyi A."/>
            <person name="Culley D."/>
            <person name="Magnuson J.K."/>
            <person name="James T.Y."/>
            <person name="O'Malley M.A."/>
            <person name="Stajich J.E."/>
            <person name="Spatafora J.W."/>
            <person name="Visel A."/>
            <person name="Grigoriev I.V."/>
        </authorList>
    </citation>
    <scope>NUCLEOTIDE SEQUENCE [LARGE SCALE GENOMIC DNA]</scope>
    <source>
        <strain evidence="2 3">PL171</strain>
    </source>
</reference>
<feature type="compositionally biased region" description="Polar residues" evidence="1">
    <location>
        <begin position="21"/>
        <end position="34"/>
    </location>
</feature>
<comment type="caution">
    <text evidence="2">The sequence shown here is derived from an EMBL/GenBank/DDBJ whole genome shotgun (WGS) entry which is preliminary data.</text>
</comment>
<feature type="region of interest" description="Disordered" evidence="1">
    <location>
        <begin position="203"/>
        <end position="244"/>
    </location>
</feature>
<gene>
    <name evidence="2" type="ORF">BCR44DRAFT_1103875</name>
</gene>
<evidence type="ECO:0000256" key="1">
    <source>
        <dbReference type="SAM" id="MobiDB-lite"/>
    </source>
</evidence>
<sequence>MPPRASAAAASGLTTPGRRSPQAQGASRSATTHPSGAISITPPLAPSTRIIKQVLAAIAANHPLPFASPALDYPSRIHIANAWVLHSLGHRPGTLVLVWPSSCPNAFGPTARVPVHALWAADPSPSPSPIQNTLAAHEPHAAIASPDWSAVIDPNTTFHVLTLRSPRPDGAFEPKIHISRQLIVARYPAAALFPGYSLSRTPSTSSLPHPTSLSTNLAHSQHSATFAPHHSSLRTAAGTWQRRS</sequence>
<feature type="compositionally biased region" description="Low complexity" evidence="1">
    <location>
        <begin position="203"/>
        <end position="215"/>
    </location>
</feature>
<dbReference type="Proteomes" id="UP000193411">
    <property type="component" value="Unassembled WGS sequence"/>
</dbReference>
<proteinExistence type="predicted"/>
<keyword evidence="3" id="KW-1185">Reference proteome</keyword>
<dbReference type="AlphaFoldDB" id="A0A1Y2I2B8"/>
<dbReference type="EMBL" id="MCFL01000002">
    <property type="protein sequence ID" value="ORZ41008.1"/>
    <property type="molecule type" value="Genomic_DNA"/>
</dbReference>
<protein>
    <submittedName>
        <fullName evidence="2">Uncharacterized protein</fullName>
    </submittedName>
</protein>
<feature type="region of interest" description="Disordered" evidence="1">
    <location>
        <begin position="1"/>
        <end position="43"/>
    </location>
</feature>